<organism evidence="6 7">
    <name type="scientific">Candidatus Rickettsiella isopodorum</name>
    <dbReference type="NCBI Taxonomy" id="1225476"/>
    <lineage>
        <taxon>Bacteria</taxon>
        <taxon>Pseudomonadati</taxon>
        <taxon>Pseudomonadota</taxon>
        <taxon>Gammaproteobacteria</taxon>
        <taxon>Legionellales</taxon>
        <taxon>Coxiellaceae</taxon>
        <taxon>Rickettsiella</taxon>
    </lineage>
</organism>
<evidence type="ECO:0000313" key="7">
    <source>
        <dbReference type="Proteomes" id="UP000183924"/>
    </source>
</evidence>
<keyword evidence="7" id="KW-1185">Reference proteome</keyword>
<evidence type="ECO:0000256" key="4">
    <source>
        <dbReference type="ARBA" id="ARBA00048364"/>
    </source>
</evidence>
<comment type="similarity">
    <text evidence="3">Belongs to the acetyltransferase YopJ family.</text>
</comment>
<keyword evidence="2" id="KW-0012">Acyltransferase</keyword>
<dbReference type="OrthoDB" id="5634220at2"/>
<evidence type="ECO:0000256" key="5">
    <source>
        <dbReference type="ARBA" id="ARBA00048662"/>
    </source>
</evidence>
<evidence type="ECO:0000256" key="1">
    <source>
        <dbReference type="ARBA" id="ARBA00022679"/>
    </source>
</evidence>
<dbReference type="Proteomes" id="UP000183924">
    <property type="component" value="Unassembled WGS sequence"/>
</dbReference>
<proteinExistence type="inferred from homology"/>
<comment type="catalytic activity">
    <reaction evidence="4">
        <text>L-threonyl-[protein] + acetyl-CoA = O-acetyl-L-threonyl-[protein] + CoA</text>
        <dbReference type="Rhea" id="RHEA:65340"/>
        <dbReference type="Rhea" id="RHEA-COMP:11060"/>
        <dbReference type="Rhea" id="RHEA-COMP:16780"/>
        <dbReference type="ChEBI" id="CHEBI:30013"/>
        <dbReference type="ChEBI" id="CHEBI:57287"/>
        <dbReference type="ChEBI" id="CHEBI:57288"/>
        <dbReference type="ChEBI" id="CHEBI:141025"/>
    </reaction>
    <physiologicalReaction direction="left-to-right" evidence="4">
        <dbReference type="Rhea" id="RHEA:65341"/>
    </physiologicalReaction>
</comment>
<dbReference type="Pfam" id="PF03421">
    <property type="entry name" value="Acetyltransf_14"/>
    <property type="match status" value="1"/>
</dbReference>
<evidence type="ECO:0000313" key="6">
    <source>
        <dbReference type="EMBL" id="OIZ96248.1"/>
    </source>
</evidence>
<comment type="caution">
    <text evidence="6">The sequence shown here is derived from an EMBL/GenBank/DDBJ whole genome shotgun (WGS) entry which is preliminary data.</text>
</comment>
<name>A0A1J8NME0_9COXI</name>
<dbReference type="RefSeq" id="WP_071661868.1">
    <property type="nucleotide sequence ID" value="NZ_LUKY01000026.1"/>
</dbReference>
<sequence>MSLFPLSSKASIVSSEEMHGLIEEKKSRRKDLNIFFLSSDGYKEKNYTSELSIFFKLLAKNINNTQIPTRFQLAIENQGHWFSVDCYIKNNQVYLLVLDAAVLYRSTEIIKTVSLNLKPIIFSYSGTQIQHDFDHCSFFTLDHLFRLSNRDQHWDDLIGFNLFSPETTIYFHHESCPNSLAFIFKNIQSLTRFSQLSNSLKKTVINKNQTTLEQFIKKNTRSESFLGIGNTVINIGIILKYKEYTRNTRYCHLL</sequence>
<dbReference type="AlphaFoldDB" id="A0A1J8NME0"/>
<gene>
    <name evidence="6" type="ORF">A1D18_00495</name>
</gene>
<dbReference type="InterPro" id="IPR005083">
    <property type="entry name" value="YopJ-like"/>
</dbReference>
<protein>
    <submittedName>
        <fullName evidence="6">Uncharacterized protein</fullName>
    </submittedName>
</protein>
<accession>A0A1J8NME0</accession>
<evidence type="ECO:0000256" key="3">
    <source>
        <dbReference type="ARBA" id="ARBA00023785"/>
    </source>
</evidence>
<comment type="catalytic activity">
    <reaction evidence="5">
        <text>L-seryl-[protein] + acetyl-CoA = O-acetyl-L-seryl-[protein] + CoA</text>
        <dbReference type="Rhea" id="RHEA:59392"/>
        <dbReference type="Rhea" id="RHEA-COMP:9863"/>
        <dbReference type="Rhea" id="RHEA-COMP:15352"/>
        <dbReference type="ChEBI" id="CHEBI:29999"/>
        <dbReference type="ChEBI" id="CHEBI:57287"/>
        <dbReference type="ChEBI" id="CHEBI:57288"/>
        <dbReference type="ChEBI" id="CHEBI:141128"/>
    </reaction>
    <physiologicalReaction direction="left-to-right" evidence="5">
        <dbReference type="Rhea" id="RHEA:59393"/>
    </physiologicalReaction>
</comment>
<reference evidence="6 7" key="1">
    <citation type="submission" date="2016-03" db="EMBL/GenBank/DDBJ databases">
        <title>Comparative genomics of Rickettsiella.</title>
        <authorList>
            <person name="Chandler C."/>
            <person name="Wang Y."/>
        </authorList>
    </citation>
    <scope>NUCLEOTIDE SEQUENCE [LARGE SCALE GENOMIC DNA]</scope>
    <source>
        <strain evidence="6 7">RCFS May 2013</strain>
    </source>
</reference>
<dbReference type="EMBL" id="LUKY01000026">
    <property type="protein sequence ID" value="OIZ96248.1"/>
    <property type="molecule type" value="Genomic_DNA"/>
</dbReference>
<dbReference type="GO" id="GO:0016746">
    <property type="term" value="F:acyltransferase activity"/>
    <property type="evidence" value="ECO:0007669"/>
    <property type="project" value="UniProtKB-KW"/>
</dbReference>
<keyword evidence="1" id="KW-0808">Transferase</keyword>
<evidence type="ECO:0000256" key="2">
    <source>
        <dbReference type="ARBA" id="ARBA00023315"/>
    </source>
</evidence>